<accession>A0ABQ1HCE0</accession>
<organism evidence="1 2">
    <name type="scientific">Arenimonas soli</name>
    <dbReference type="NCBI Taxonomy" id="2269504"/>
    <lineage>
        <taxon>Bacteria</taxon>
        <taxon>Pseudomonadati</taxon>
        <taxon>Pseudomonadota</taxon>
        <taxon>Gammaproteobacteria</taxon>
        <taxon>Lysobacterales</taxon>
        <taxon>Lysobacteraceae</taxon>
        <taxon>Arenimonas</taxon>
    </lineage>
</organism>
<dbReference type="EMBL" id="BMKC01000001">
    <property type="protein sequence ID" value="GGA69378.1"/>
    <property type="molecule type" value="Genomic_DNA"/>
</dbReference>
<comment type="caution">
    <text evidence="1">The sequence shown here is derived from an EMBL/GenBank/DDBJ whole genome shotgun (WGS) entry which is preliminary data.</text>
</comment>
<keyword evidence="2" id="KW-1185">Reference proteome</keyword>
<proteinExistence type="predicted"/>
<dbReference type="Proteomes" id="UP000623419">
    <property type="component" value="Unassembled WGS sequence"/>
</dbReference>
<evidence type="ECO:0000313" key="2">
    <source>
        <dbReference type="Proteomes" id="UP000623419"/>
    </source>
</evidence>
<reference evidence="2" key="1">
    <citation type="journal article" date="2019" name="Int. J. Syst. Evol. Microbiol.">
        <title>The Global Catalogue of Microorganisms (GCM) 10K type strain sequencing project: providing services to taxonomists for standard genome sequencing and annotation.</title>
        <authorList>
            <consortium name="The Broad Institute Genomics Platform"/>
            <consortium name="The Broad Institute Genome Sequencing Center for Infectious Disease"/>
            <person name="Wu L."/>
            <person name="Ma J."/>
        </authorList>
    </citation>
    <scope>NUCLEOTIDE SEQUENCE [LARGE SCALE GENOMIC DNA]</scope>
    <source>
        <strain evidence="2">CGMCC 1.15905</strain>
    </source>
</reference>
<gene>
    <name evidence="1" type="ORF">GCM10011521_04490</name>
</gene>
<sequence length="64" mass="6566">MAAVHLQVAAVVGFKVGVQAAHAVLAAGGGTGILARPHRGTQRTNGSAWTAVLELQHEGRMLKP</sequence>
<protein>
    <submittedName>
        <fullName evidence="1">Uncharacterized protein</fullName>
    </submittedName>
</protein>
<evidence type="ECO:0000313" key="1">
    <source>
        <dbReference type="EMBL" id="GGA69378.1"/>
    </source>
</evidence>
<name>A0ABQ1HCE0_9GAMM</name>